<evidence type="ECO:0000313" key="5">
    <source>
        <dbReference type="Proteomes" id="UP001420932"/>
    </source>
</evidence>
<dbReference type="EMBL" id="JBBNAF010000003">
    <property type="protein sequence ID" value="KAK9160036.1"/>
    <property type="molecule type" value="Genomic_DNA"/>
</dbReference>
<evidence type="ECO:0000256" key="2">
    <source>
        <dbReference type="ARBA" id="ARBA00022679"/>
    </source>
</evidence>
<comment type="caution">
    <text evidence="4">The sequence shown here is derived from an EMBL/GenBank/DDBJ whole genome shotgun (WGS) entry which is preliminary data.</text>
</comment>
<accession>A0AAP0KWS3</accession>
<organism evidence="4 5">
    <name type="scientific">Stephania yunnanensis</name>
    <dbReference type="NCBI Taxonomy" id="152371"/>
    <lineage>
        <taxon>Eukaryota</taxon>
        <taxon>Viridiplantae</taxon>
        <taxon>Streptophyta</taxon>
        <taxon>Embryophyta</taxon>
        <taxon>Tracheophyta</taxon>
        <taxon>Spermatophyta</taxon>
        <taxon>Magnoliopsida</taxon>
        <taxon>Ranunculales</taxon>
        <taxon>Menispermaceae</taxon>
        <taxon>Menispermoideae</taxon>
        <taxon>Cissampelideae</taxon>
        <taxon>Stephania</taxon>
    </lineage>
</organism>
<proteinExistence type="inferred from homology"/>
<gene>
    <name evidence="4" type="ORF">Syun_006377</name>
</gene>
<keyword evidence="2" id="KW-0808">Transferase</keyword>
<sequence length="138" mass="15262">MVPISAQLVSTFIKCVGLSHRALAELPRMISVAGSHGPTIKAYTSGTLNLSVIDRVIRLRKALSKALVPYYPSREDYKIRDDDDDNGEGLHISCTGEGVWFVEALCKLLTCFDLNYLDEAPQGTQEKLIPDPFPKQNP</sequence>
<dbReference type="Proteomes" id="UP001420932">
    <property type="component" value="Unassembled WGS sequence"/>
</dbReference>
<dbReference type="Gene3D" id="3.30.559.10">
    <property type="entry name" value="Chloramphenicol acetyltransferase-like domain"/>
    <property type="match status" value="1"/>
</dbReference>
<dbReference type="AlphaFoldDB" id="A0AAP0KWS3"/>
<evidence type="ECO:0000256" key="3">
    <source>
        <dbReference type="ARBA" id="ARBA00023315"/>
    </source>
</evidence>
<dbReference type="PANTHER" id="PTHR31147">
    <property type="entry name" value="ACYL TRANSFERASE 4"/>
    <property type="match status" value="1"/>
</dbReference>
<evidence type="ECO:0000256" key="1">
    <source>
        <dbReference type="ARBA" id="ARBA00009861"/>
    </source>
</evidence>
<name>A0AAP0KWS3_9MAGN</name>
<keyword evidence="3" id="KW-0012">Acyltransferase</keyword>
<reference evidence="4 5" key="1">
    <citation type="submission" date="2024-01" db="EMBL/GenBank/DDBJ databases">
        <title>Genome assemblies of Stephania.</title>
        <authorList>
            <person name="Yang L."/>
        </authorList>
    </citation>
    <scope>NUCLEOTIDE SEQUENCE [LARGE SCALE GENOMIC DNA]</scope>
    <source>
        <strain evidence="4">YNDBR</strain>
        <tissue evidence="4">Leaf</tissue>
    </source>
</reference>
<dbReference type="PANTHER" id="PTHR31147:SF1">
    <property type="entry name" value="ACYL TRANSFERASE 4"/>
    <property type="match status" value="1"/>
</dbReference>
<dbReference type="InterPro" id="IPR023213">
    <property type="entry name" value="CAT-like_dom_sf"/>
</dbReference>
<evidence type="ECO:0000313" key="4">
    <source>
        <dbReference type="EMBL" id="KAK9160036.1"/>
    </source>
</evidence>
<dbReference type="Pfam" id="PF02458">
    <property type="entry name" value="Transferase"/>
    <property type="match status" value="1"/>
</dbReference>
<comment type="similarity">
    <text evidence="1">Belongs to the plant acyltransferase family.</text>
</comment>
<dbReference type="GO" id="GO:0016746">
    <property type="term" value="F:acyltransferase activity"/>
    <property type="evidence" value="ECO:0007669"/>
    <property type="project" value="UniProtKB-KW"/>
</dbReference>
<protein>
    <submittedName>
        <fullName evidence="4">Uncharacterized protein</fullName>
    </submittedName>
</protein>
<dbReference type="InterPro" id="IPR050898">
    <property type="entry name" value="Plant_acyltransferase"/>
</dbReference>
<keyword evidence="5" id="KW-1185">Reference proteome</keyword>